<name>Q114C0_TRIEI</name>
<feature type="region of interest" description="Disordered" evidence="1">
    <location>
        <begin position="830"/>
        <end position="850"/>
    </location>
</feature>
<dbReference type="STRING" id="203124.Tery_1899"/>
<gene>
    <name evidence="2" type="ordered locus">Tery_1899</name>
</gene>
<feature type="compositionally biased region" description="Basic and acidic residues" evidence="1">
    <location>
        <begin position="833"/>
        <end position="850"/>
    </location>
</feature>
<dbReference type="EMBL" id="CP000393">
    <property type="protein sequence ID" value="ABG51154.1"/>
    <property type="molecule type" value="Genomic_DNA"/>
</dbReference>
<feature type="compositionally biased region" description="Low complexity" evidence="1">
    <location>
        <begin position="872"/>
        <end position="885"/>
    </location>
</feature>
<reference evidence="2" key="1">
    <citation type="submission" date="2006-06" db="EMBL/GenBank/DDBJ databases">
        <title>Complete sequence of Trichodesmium erythraeum IMS101.</title>
        <authorList>
            <consortium name="US DOE Joint Genome Institute"/>
            <person name="Copeland A."/>
            <person name="Lucas S."/>
            <person name="Lapidus A."/>
            <person name="Barry K."/>
            <person name="Detter J.C."/>
            <person name="Glavina del Rio T."/>
            <person name="Hammon N."/>
            <person name="Israni S."/>
            <person name="Dalin E."/>
            <person name="Tice H."/>
            <person name="Pitluck S."/>
            <person name="Kiss H."/>
            <person name="Munk A.C."/>
            <person name="Brettin T."/>
            <person name="Bruce D."/>
            <person name="Han C."/>
            <person name="Tapia R."/>
            <person name="Gilna P."/>
            <person name="Schmutz J."/>
            <person name="Larimer F."/>
            <person name="Land M."/>
            <person name="Hauser L."/>
            <person name="Kyrpides N."/>
            <person name="Kim E."/>
            <person name="Richardson P."/>
        </authorList>
    </citation>
    <scope>NUCLEOTIDE SEQUENCE [LARGE SCALE GENOMIC DNA]</scope>
    <source>
        <strain evidence="2">IMS101</strain>
    </source>
</reference>
<feature type="compositionally biased region" description="Polar residues" evidence="1">
    <location>
        <begin position="862"/>
        <end position="871"/>
    </location>
</feature>
<protein>
    <submittedName>
        <fullName evidence="2">Uncharacterized protein</fullName>
    </submittedName>
</protein>
<organism evidence="2">
    <name type="scientific">Trichodesmium erythraeum (strain IMS101)</name>
    <dbReference type="NCBI Taxonomy" id="203124"/>
    <lineage>
        <taxon>Bacteria</taxon>
        <taxon>Bacillati</taxon>
        <taxon>Cyanobacteriota</taxon>
        <taxon>Cyanophyceae</taxon>
        <taxon>Oscillatoriophycideae</taxon>
        <taxon>Oscillatoriales</taxon>
        <taxon>Microcoleaceae</taxon>
        <taxon>Trichodesmium</taxon>
    </lineage>
</organism>
<sequence length="1030" mass="120208">MQQQQELEQFIYGKFVGPESGYCIVAHSSNLEDKQAIEEIAEQECRFWQQPSDYNLWGVGICRNNTQICPEQEIIFIQERSAQNLNKSFVFSGSRRFYQRLYIFASEATALKFNKIIFLWLTKFSLNKVPTFKALNKPNGSGDSGSWFFPQSDFSLTDQQTEKANPKKIIADVWQKLSNNERNLWVQALDAIMRGKKLLIAIADNKDEISKFLSKLDNLLLLFIPMVWRSKLSIAMGKDIDLEVCKWANIVVSFQEEKPSYWTDDWVCLDLASTIITPNLSIESEYVKDFIEPLKDDFGSLTILCKKFAENENVGLKLKTTNNQKNSSGFRPDSSNVSLLLQGKPLDFSHPSVDFIANYPKDDTYKTQLFSKYFLPMKSELKIFLENVGKDQKTVLIILWEAIKQNLTTDADIAVLCLSKMFALLTKDEFLKRLQELKAADVMELISHGLWKETQKNVNKEDSLEFINKELQLISLKFIKEERKRYKYEEFKKFVSIHLQEIFFSDVEKFQLWDSFLAQEIDREKFLDLFNEQLIPLMPKIDLEIFENSYLIKYLKSSFPIVFLGLQDVLSNRNFSKLCLVSSDLKINNATTNKLYLNFLESQSPTYESSQDLLIDTINRSIDLKTTVLKIQDLSDVYQWFYKKKPGLFDNLSKLYSTNPSWSDWEELASFLYPDDHNQENRVYFLDKIVAQKFTAEVLKTWFNLLKSEPNNPKIKESFLNGKTWKNLRDETIKNMYCYLTTEVPDYVSKLIQWASEKSRFDLINGKLTESAIEIWENNKTIDQQTWQILMFSPVQANLSNEKRFRMRIADLLCEPNSLSLTNNVEIKSQNISKERQNKSESQQKKPRDLFKKYTAHKTIQENVSSTDDPLTNSTSTQMSNNNQNEGKVNESRRDLPLYNKEQKTLHLLTELARKKINKFKDDPEKIEGFLELCETFEIKILEVLVEVDLKNCPGVFFKYLHSKNYDRNSTEYIRCFEKMLSQIQSNTKERDKIIDFVRDIGKNMIGEGDKELRELAVDSLASWARQGLK</sequence>
<dbReference type="eggNOG" id="ENOG5034BT8">
    <property type="taxonomic scope" value="Bacteria"/>
</dbReference>
<dbReference type="HOGENOM" id="CLU_294387_0_0_3"/>
<evidence type="ECO:0000256" key="1">
    <source>
        <dbReference type="SAM" id="MobiDB-lite"/>
    </source>
</evidence>
<accession>Q114C0</accession>
<proteinExistence type="predicted"/>
<dbReference type="AlphaFoldDB" id="Q114C0"/>
<dbReference type="KEGG" id="ter:Tery_1899"/>
<feature type="region of interest" description="Disordered" evidence="1">
    <location>
        <begin position="862"/>
        <end position="894"/>
    </location>
</feature>
<evidence type="ECO:0000313" key="2">
    <source>
        <dbReference type="EMBL" id="ABG51154.1"/>
    </source>
</evidence>